<evidence type="ECO:0000313" key="1">
    <source>
        <dbReference type="EMBL" id="HJA85408.1"/>
    </source>
</evidence>
<organism evidence="1 2">
    <name type="scientific">Candidatus Bacteroides avicola</name>
    <dbReference type="NCBI Taxonomy" id="2838468"/>
    <lineage>
        <taxon>Bacteria</taxon>
        <taxon>Pseudomonadati</taxon>
        <taxon>Bacteroidota</taxon>
        <taxon>Bacteroidia</taxon>
        <taxon>Bacteroidales</taxon>
        <taxon>Bacteroidaceae</taxon>
        <taxon>Bacteroides</taxon>
    </lineage>
</organism>
<reference evidence="1" key="2">
    <citation type="submission" date="2021-04" db="EMBL/GenBank/DDBJ databases">
        <authorList>
            <person name="Gilroy R."/>
        </authorList>
    </citation>
    <scope>NUCLEOTIDE SEQUENCE</scope>
    <source>
        <strain evidence="1">ChiHjej12B11-9795</strain>
    </source>
</reference>
<keyword evidence="1" id="KW-0808">Transferase</keyword>
<keyword evidence="1" id="KW-0418">Kinase</keyword>
<gene>
    <name evidence="1" type="ORF">H9950_04305</name>
</gene>
<dbReference type="GO" id="GO:0016301">
    <property type="term" value="F:kinase activity"/>
    <property type="evidence" value="ECO:0007669"/>
    <property type="project" value="UniProtKB-KW"/>
</dbReference>
<accession>A0A9D2HWH5</accession>
<protein>
    <submittedName>
        <fullName evidence="1">Dephospho-CoA kinase</fullName>
    </submittedName>
</protein>
<comment type="caution">
    <text evidence="1">The sequence shown here is derived from an EMBL/GenBank/DDBJ whole genome shotgun (WGS) entry which is preliminary data.</text>
</comment>
<dbReference type="Proteomes" id="UP000823862">
    <property type="component" value="Unassembled WGS sequence"/>
</dbReference>
<dbReference type="EMBL" id="DWZI01000024">
    <property type="protein sequence ID" value="HJA85408.1"/>
    <property type="molecule type" value="Genomic_DNA"/>
</dbReference>
<proteinExistence type="predicted"/>
<name>A0A9D2HWH5_9BACE</name>
<sequence>MQSTVFNNAQMELLDMMSFVDTPEMLAQLKQAISDFFARRAEEEIDRLWETGALDEQKVENFRNLHERTPYN</sequence>
<reference evidence="1" key="1">
    <citation type="journal article" date="2021" name="PeerJ">
        <title>Extensive microbial diversity within the chicken gut microbiome revealed by metagenomics and culture.</title>
        <authorList>
            <person name="Gilroy R."/>
            <person name="Ravi A."/>
            <person name="Getino M."/>
            <person name="Pursley I."/>
            <person name="Horton D.L."/>
            <person name="Alikhan N.F."/>
            <person name="Baker D."/>
            <person name="Gharbi K."/>
            <person name="Hall N."/>
            <person name="Watson M."/>
            <person name="Adriaenssens E.M."/>
            <person name="Foster-Nyarko E."/>
            <person name="Jarju S."/>
            <person name="Secka A."/>
            <person name="Antonio M."/>
            <person name="Oren A."/>
            <person name="Chaudhuri R.R."/>
            <person name="La Ragione R."/>
            <person name="Hildebrand F."/>
            <person name="Pallen M.J."/>
        </authorList>
    </citation>
    <scope>NUCLEOTIDE SEQUENCE</scope>
    <source>
        <strain evidence="1">ChiHjej12B11-9795</strain>
    </source>
</reference>
<evidence type="ECO:0000313" key="2">
    <source>
        <dbReference type="Proteomes" id="UP000823862"/>
    </source>
</evidence>
<dbReference type="AlphaFoldDB" id="A0A9D2HWH5"/>